<feature type="compositionally biased region" description="Basic and acidic residues" evidence="1">
    <location>
        <begin position="431"/>
        <end position="449"/>
    </location>
</feature>
<feature type="compositionally biased region" description="Basic and acidic residues" evidence="1">
    <location>
        <begin position="247"/>
        <end position="281"/>
    </location>
</feature>
<feature type="region of interest" description="Disordered" evidence="1">
    <location>
        <begin position="341"/>
        <end position="471"/>
    </location>
</feature>
<dbReference type="HOGENOM" id="CLU_590771_0_0_1"/>
<feature type="region of interest" description="Disordered" evidence="1">
    <location>
        <begin position="167"/>
        <end position="204"/>
    </location>
</feature>
<protein>
    <recommendedName>
        <fullName evidence="4">Senescence domain-containing protein</fullName>
    </recommendedName>
</protein>
<dbReference type="VEuPathDB" id="FungiDB:A1Q1_03802"/>
<feature type="compositionally biased region" description="Basic and acidic residues" evidence="1">
    <location>
        <begin position="359"/>
        <end position="407"/>
    </location>
</feature>
<evidence type="ECO:0000313" key="3">
    <source>
        <dbReference type="Proteomes" id="UP000002748"/>
    </source>
</evidence>
<sequence>MTTLLTLSGSTAYHLPAPGVPPVPLAKGDLTLSLLPADPPRRAHDQLALSVGQTSFLLAANSPVRKTKSNAQHASFIFTPAPPAEGQGIGTVRIDMKDSTDPDDWEDTERKCAALEAELRARNLWEDTELFVDDENETGGPQVGPKKGWGESIAGAIMGGASSLVSKLTGRSNSQETLPTTRGAYDGGYPPSPSLGTPEEGKPQHFKALAEHSWAQATIAARGIGEAAAAVGGAVGQSAKNAYDGIKDGVSERDDIPELPAKDAPKPPAKDAPKPPAKDEVDALDDGPVKSAPVVSGRVKNVKLNEVTPITPSEPDHPVENIIPEPAKIEEKLKDETNKVVENPEDEPEHPVDIIIPEPTKKEEPKSEAAKKEAEKPVEEAVKDLKINDDDVAESAKIEMEEAREEAAAIVAASDAEVKAEKEEAKEEAEAEAKEDAETKDAKEDDKPKTGGNGGGGGGGKKKNKKNKKKN</sequence>
<evidence type="ECO:0000256" key="1">
    <source>
        <dbReference type="SAM" id="MobiDB-lite"/>
    </source>
</evidence>
<organism evidence="2 3">
    <name type="scientific">Trichosporon asahii var. asahii (strain ATCC 90039 / CBS 2479 / JCM 2466 / KCTC 7840 / NBRC 103889/ NCYC 2677 / UAMH 7654)</name>
    <name type="common">Yeast</name>
    <dbReference type="NCBI Taxonomy" id="1186058"/>
    <lineage>
        <taxon>Eukaryota</taxon>
        <taxon>Fungi</taxon>
        <taxon>Dikarya</taxon>
        <taxon>Basidiomycota</taxon>
        <taxon>Agaricomycotina</taxon>
        <taxon>Tremellomycetes</taxon>
        <taxon>Trichosporonales</taxon>
        <taxon>Trichosporonaceae</taxon>
        <taxon>Trichosporon</taxon>
    </lineage>
</organism>
<gene>
    <name evidence="2" type="ORF">A1Q1_03802</name>
</gene>
<dbReference type="OrthoDB" id="2588405at2759"/>
<dbReference type="Proteomes" id="UP000002748">
    <property type="component" value="Unassembled WGS sequence"/>
</dbReference>
<dbReference type="AlphaFoldDB" id="J5ST48"/>
<feature type="compositionally biased region" description="Basic residues" evidence="1">
    <location>
        <begin position="460"/>
        <end position="471"/>
    </location>
</feature>
<name>J5ST48_TRIAS</name>
<comment type="caution">
    <text evidence="2">The sequence shown here is derived from an EMBL/GenBank/DDBJ whole genome shotgun (WGS) entry which is preliminary data.</text>
</comment>
<proteinExistence type="predicted"/>
<dbReference type="GeneID" id="25987315"/>
<feature type="compositionally biased region" description="Polar residues" evidence="1">
    <location>
        <begin position="167"/>
        <end position="180"/>
    </location>
</feature>
<reference evidence="2 3" key="1">
    <citation type="journal article" date="2012" name="Eukaryot. Cell">
        <title>Draft genome sequence of CBS 2479, the standard type strain of Trichosporon asahii.</title>
        <authorList>
            <person name="Yang R.Y."/>
            <person name="Li H.T."/>
            <person name="Zhu H."/>
            <person name="Zhou G.P."/>
            <person name="Wang M."/>
            <person name="Wang L."/>
        </authorList>
    </citation>
    <scope>NUCLEOTIDE SEQUENCE [LARGE SCALE GENOMIC DNA]</scope>
    <source>
        <strain evidence="3">ATCC 90039 / CBS 2479 / JCM 2466 / KCTC 7840 / NCYC 2677 / UAMH 7654</strain>
    </source>
</reference>
<feature type="compositionally biased region" description="Basic and acidic residues" evidence="1">
    <location>
        <begin position="416"/>
        <end position="425"/>
    </location>
</feature>
<accession>J5ST48</accession>
<evidence type="ECO:0008006" key="4">
    <source>
        <dbReference type="Google" id="ProtNLM"/>
    </source>
</evidence>
<feature type="region of interest" description="Disordered" evidence="1">
    <location>
        <begin position="247"/>
        <end position="295"/>
    </location>
</feature>
<dbReference type="KEGG" id="tasa:A1Q1_03802"/>
<dbReference type="RefSeq" id="XP_014178607.1">
    <property type="nucleotide sequence ID" value="XM_014323132.1"/>
</dbReference>
<dbReference type="EMBL" id="ALBS01000252">
    <property type="protein sequence ID" value="EJT47401.1"/>
    <property type="molecule type" value="Genomic_DNA"/>
</dbReference>
<evidence type="ECO:0000313" key="2">
    <source>
        <dbReference type="EMBL" id="EJT47401.1"/>
    </source>
</evidence>